<keyword evidence="2" id="KW-0812">Transmembrane</keyword>
<dbReference type="Proteomes" id="UP001529275">
    <property type="component" value="Unassembled WGS sequence"/>
</dbReference>
<evidence type="ECO:0000259" key="3">
    <source>
        <dbReference type="Pfam" id="PF02638"/>
    </source>
</evidence>
<reference evidence="5" key="1">
    <citation type="submission" date="2023-06" db="EMBL/GenBank/DDBJ databases">
        <title>Identification and characterization of horizontal gene transfer across gut microbiota members of farm animals based on homology search.</title>
        <authorList>
            <person name="Zeman M."/>
            <person name="Kubasova T."/>
            <person name="Jahodarova E."/>
            <person name="Nykrynova M."/>
            <person name="Rychlik I."/>
        </authorList>
    </citation>
    <scope>NUCLEOTIDE SEQUENCE [LARGE SCALE GENOMIC DNA]</scope>
    <source>
        <strain evidence="5">ET341</strain>
    </source>
</reference>
<protein>
    <submittedName>
        <fullName evidence="4">Family 10 glycosylhydrolase</fullName>
    </submittedName>
</protein>
<keyword evidence="2" id="KW-1133">Transmembrane helix</keyword>
<accession>A0ABT7UIX0</accession>
<feature type="transmembrane region" description="Helical" evidence="2">
    <location>
        <begin position="7"/>
        <end position="25"/>
    </location>
</feature>
<gene>
    <name evidence="4" type="ORF">QUV98_07215</name>
</gene>
<proteinExistence type="predicted"/>
<dbReference type="EMBL" id="JAUDCK010000023">
    <property type="protein sequence ID" value="MDM8196100.1"/>
    <property type="molecule type" value="Genomic_DNA"/>
</dbReference>
<keyword evidence="2" id="KW-0472">Membrane</keyword>
<evidence type="ECO:0000256" key="2">
    <source>
        <dbReference type="SAM" id="Phobius"/>
    </source>
</evidence>
<evidence type="ECO:0000256" key="1">
    <source>
        <dbReference type="ARBA" id="ARBA00022729"/>
    </source>
</evidence>
<dbReference type="SUPFAM" id="SSF51445">
    <property type="entry name" value="(Trans)glycosidases"/>
    <property type="match status" value="1"/>
</dbReference>
<keyword evidence="5" id="KW-1185">Reference proteome</keyword>
<organism evidence="4 5">
    <name type="scientific">Massilimicrobiota timonensis</name>
    <dbReference type="NCBI Taxonomy" id="1776392"/>
    <lineage>
        <taxon>Bacteria</taxon>
        <taxon>Bacillati</taxon>
        <taxon>Bacillota</taxon>
        <taxon>Erysipelotrichia</taxon>
        <taxon>Erysipelotrichales</taxon>
        <taxon>Erysipelotrichaceae</taxon>
        <taxon>Massilimicrobiota</taxon>
    </lineage>
</organism>
<dbReference type="InterPro" id="IPR003790">
    <property type="entry name" value="GHL10"/>
</dbReference>
<dbReference type="PANTHER" id="PTHR43405:SF1">
    <property type="entry name" value="GLYCOSYL HYDROLASE DIGH"/>
    <property type="match status" value="1"/>
</dbReference>
<comment type="caution">
    <text evidence="4">The sequence shown here is derived from an EMBL/GenBank/DDBJ whole genome shotgun (WGS) entry which is preliminary data.</text>
</comment>
<evidence type="ECO:0000313" key="5">
    <source>
        <dbReference type="Proteomes" id="UP001529275"/>
    </source>
</evidence>
<dbReference type="InterPro" id="IPR052177">
    <property type="entry name" value="Divisome_Glycosyl_Hydrolase"/>
</dbReference>
<name>A0ABT7UIX0_9FIRM</name>
<dbReference type="Gene3D" id="3.20.20.80">
    <property type="entry name" value="Glycosidases"/>
    <property type="match status" value="2"/>
</dbReference>
<feature type="domain" description="Glycosyl hydrolase-like 10" evidence="3">
    <location>
        <begin position="38"/>
        <end position="206"/>
    </location>
</feature>
<keyword evidence="1" id="KW-0732">Signal</keyword>
<feature type="domain" description="Glycosyl hydrolase-like 10" evidence="3">
    <location>
        <begin position="213"/>
        <end position="329"/>
    </location>
</feature>
<dbReference type="PANTHER" id="PTHR43405">
    <property type="entry name" value="GLYCOSYL HYDROLASE DIGH"/>
    <property type="match status" value="1"/>
</dbReference>
<evidence type="ECO:0000313" key="4">
    <source>
        <dbReference type="EMBL" id="MDM8196100.1"/>
    </source>
</evidence>
<dbReference type="InterPro" id="IPR017853">
    <property type="entry name" value="GH"/>
</dbReference>
<dbReference type="RefSeq" id="WP_289527787.1">
    <property type="nucleotide sequence ID" value="NZ_JAUDCK010000023.1"/>
</dbReference>
<sequence>MKKKKHSLLVIIILLCICLTIYFFMPHPPCSLSSFDKRAVWFAYGDLEQFSYESKESFEEDFSQAIENIKDYKINTVIVQVRAFSDALYASDLFPLSRVITHQESLSFDPLEVMIDIAHQQGMSIEAWINPYRVSLNQASFEQFLNHSPHRDWLEDATQTIGYATYQYILNPASQSVRDYIVDGVKEVVENYDVDGIHFDDYFYVSGTHDGTTANQRMDYVNMLIQDVYQTIKETDENVVFGISPQGNYENCLNDGADIDTWLGEEGYIDYLMPQIYWSDQYGENKKTTMFTDRCEQFAKIPRHQSVILYAGLALYRVGGAVDEDYGWQENSRNIASQVQILYENGYKGFSLFRYDSFLKESSIQELNELLRQHA</sequence>
<dbReference type="Pfam" id="PF02638">
    <property type="entry name" value="GHL10"/>
    <property type="match status" value="2"/>
</dbReference>